<dbReference type="PROSITE" id="PS50835">
    <property type="entry name" value="IG_LIKE"/>
    <property type="match status" value="1"/>
</dbReference>
<comment type="caution">
    <text evidence="7">The sequence shown here is derived from an EMBL/GenBank/DDBJ whole genome shotgun (WGS) entry which is preliminary data.</text>
</comment>
<keyword evidence="2" id="KW-1133">Transmembrane helix</keyword>
<evidence type="ECO:0000313" key="8">
    <source>
        <dbReference type="Proteomes" id="UP000192578"/>
    </source>
</evidence>
<evidence type="ECO:0000259" key="6">
    <source>
        <dbReference type="PROSITE" id="PS50853"/>
    </source>
</evidence>
<keyword evidence="3" id="KW-0732">Signal</keyword>
<dbReference type="Gene3D" id="1.10.555.10">
    <property type="entry name" value="Rho GTPase activation protein"/>
    <property type="match status" value="1"/>
</dbReference>
<dbReference type="InterPro" id="IPR036179">
    <property type="entry name" value="Ig-like_dom_sf"/>
</dbReference>
<feature type="transmembrane region" description="Helical" evidence="2">
    <location>
        <begin position="354"/>
        <end position="379"/>
    </location>
</feature>
<evidence type="ECO:0000259" key="5">
    <source>
        <dbReference type="PROSITE" id="PS50835"/>
    </source>
</evidence>
<dbReference type="GO" id="GO:0005096">
    <property type="term" value="F:GTPase activator activity"/>
    <property type="evidence" value="ECO:0007669"/>
    <property type="project" value="UniProtKB-KW"/>
</dbReference>
<organism evidence="7 8">
    <name type="scientific">Hypsibius exemplaris</name>
    <name type="common">Freshwater tardigrade</name>
    <dbReference type="NCBI Taxonomy" id="2072580"/>
    <lineage>
        <taxon>Eukaryota</taxon>
        <taxon>Metazoa</taxon>
        <taxon>Ecdysozoa</taxon>
        <taxon>Tardigrada</taxon>
        <taxon>Eutardigrada</taxon>
        <taxon>Parachela</taxon>
        <taxon>Hypsibioidea</taxon>
        <taxon>Hypsibiidae</taxon>
        <taxon>Hypsibius</taxon>
    </lineage>
</organism>
<feature type="domain" description="Fibronectin type-III" evidence="6">
    <location>
        <begin position="245"/>
        <end position="336"/>
    </location>
</feature>
<dbReference type="PANTHER" id="PTHR23176:SF129">
    <property type="entry name" value="RHO GTPASE ACTIVATING PROTEIN AT 16F, ISOFORM E-RELATED"/>
    <property type="match status" value="1"/>
</dbReference>
<dbReference type="InterPro" id="IPR050729">
    <property type="entry name" value="Rho-GAP"/>
</dbReference>
<dbReference type="InterPro" id="IPR003961">
    <property type="entry name" value="FN3_dom"/>
</dbReference>
<keyword evidence="8" id="KW-1185">Reference proteome</keyword>
<dbReference type="EMBL" id="MTYJ01000075">
    <property type="protein sequence ID" value="OQV16387.1"/>
    <property type="molecule type" value="Genomic_DNA"/>
</dbReference>
<dbReference type="Proteomes" id="UP000192578">
    <property type="component" value="Unassembled WGS sequence"/>
</dbReference>
<dbReference type="AlphaFoldDB" id="A0A1W0WMK6"/>
<dbReference type="InterPro" id="IPR013783">
    <property type="entry name" value="Ig-like_fold"/>
</dbReference>
<dbReference type="InterPro" id="IPR036116">
    <property type="entry name" value="FN3_sf"/>
</dbReference>
<dbReference type="SUPFAM" id="SSF49265">
    <property type="entry name" value="Fibronectin type III"/>
    <property type="match status" value="1"/>
</dbReference>
<feature type="domain" description="Ig-like" evidence="5">
    <location>
        <begin position="30"/>
        <end position="138"/>
    </location>
</feature>
<sequence>MSRIWIAVAFWISWVFVSNGVNGERLVVHEGDNYTLSCDLTAEAMGSRSAVRSVMWLFKQSHSDGNDISLAIWKLQIFNQSFPTPIYFDDQYEETVSAVGHNGNFSLFVSKASVELHDGRFDCVTESVTGKETVKSINVVVSYGPQLQLNDSYLTVWANISSDIFLPLSVVAVPTPELVCEHIDRLNDHSRGVQVVNRTASGRTHHFSIRIQPTIETDFGAYDCTASNEAGSVSVLLSVLPDRRPDTPLNITVIANSTTAEIAWILVPYMDGMRQHTVVQLDGPELVQPAVSTLNKNIVVGDLQPNTTYNVRLETVNSFGHASGPSNWITFRTAAASAELASAVAMDDSASSKFITVIAAVGSVLLVAVVVVCLAMLMVRRRKQRLWDLEMITLRGSDRPTRGCGAVPQPEVVTALAKYNYGVFGRTIEELCERDRSFGVPDFVRYCIAAIQATGLGATQGLYRVVGNLKNVIELRQKVDASRKYQCLSETNDVTILTSLLKVFFCELLEPLSNCYVDLVDAVGWPICNLANAFAAALMRSDEPLTAPYSSSSFACRKCQGFGSPSYSGSAWFLDGINGERLVVHEGNNYTLSCDLTAEALGPSSAVRL</sequence>
<dbReference type="InterPro" id="IPR007110">
    <property type="entry name" value="Ig-like_dom"/>
</dbReference>
<dbReference type="SMART" id="SM00060">
    <property type="entry name" value="FN3"/>
    <property type="match status" value="1"/>
</dbReference>
<evidence type="ECO:0000259" key="4">
    <source>
        <dbReference type="PROSITE" id="PS50238"/>
    </source>
</evidence>
<feature type="domain" description="Rho-GAP" evidence="4">
    <location>
        <begin position="426"/>
        <end position="609"/>
    </location>
</feature>
<evidence type="ECO:0000256" key="1">
    <source>
        <dbReference type="ARBA" id="ARBA00022468"/>
    </source>
</evidence>
<evidence type="ECO:0000313" key="7">
    <source>
        <dbReference type="EMBL" id="OQV16387.1"/>
    </source>
</evidence>
<dbReference type="Pfam" id="PF00620">
    <property type="entry name" value="RhoGAP"/>
    <property type="match status" value="1"/>
</dbReference>
<dbReference type="GO" id="GO:0005737">
    <property type="term" value="C:cytoplasm"/>
    <property type="evidence" value="ECO:0007669"/>
    <property type="project" value="TreeGrafter"/>
</dbReference>
<reference evidence="8" key="1">
    <citation type="submission" date="2017-01" db="EMBL/GenBank/DDBJ databases">
        <title>Comparative genomics of anhydrobiosis in the tardigrade Hypsibius dujardini.</title>
        <authorList>
            <person name="Yoshida Y."/>
            <person name="Koutsovoulos G."/>
            <person name="Laetsch D."/>
            <person name="Stevens L."/>
            <person name="Kumar S."/>
            <person name="Horikawa D."/>
            <person name="Ishino K."/>
            <person name="Komine S."/>
            <person name="Tomita M."/>
            <person name="Blaxter M."/>
            <person name="Arakawa K."/>
        </authorList>
    </citation>
    <scope>NUCLEOTIDE SEQUENCE [LARGE SCALE GENOMIC DNA]</scope>
    <source>
        <strain evidence="8">Z151</strain>
    </source>
</reference>
<evidence type="ECO:0008006" key="9">
    <source>
        <dbReference type="Google" id="ProtNLM"/>
    </source>
</evidence>
<evidence type="ECO:0000256" key="3">
    <source>
        <dbReference type="SAM" id="SignalP"/>
    </source>
</evidence>
<proteinExistence type="predicted"/>
<dbReference type="PROSITE" id="PS50853">
    <property type="entry name" value="FN3"/>
    <property type="match status" value="1"/>
</dbReference>
<feature type="signal peptide" evidence="3">
    <location>
        <begin position="1"/>
        <end position="23"/>
    </location>
</feature>
<dbReference type="OrthoDB" id="190835at2759"/>
<feature type="chain" id="PRO_5013297600" description="Fibronectin type-III domain-containing protein" evidence="3">
    <location>
        <begin position="24"/>
        <end position="609"/>
    </location>
</feature>
<dbReference type="GO" id="GO:0007165">
    <property type="term" value="P:signal transduction"/>
    <property type="evidence" value="ECO:0007669"/>
    <property type="project" value="InterPro"/>
</dbReference>
<gene>
    <name evidence="7" type="ORF">BV898_09531</name>
</gene>
<name>A0A1W0WMK6_HYPEX</name>
<dbReference type="InterPro" id="IPR008936">
    <property type="entry name" value="Rho_GTPase_activation_prot"/>
</dbReference>
<dbReference type="CDD" id="cd00063">
    <property type="entry name" value="FN3"/>
    <property type="match status" value="1"/>
</dbReference>
<evidence type="ECO:0000256" key="2">
    <source>
        <dbReference type="SAM" id="Phobius"/>
    </source>
</evidence>
<accession>A0A1W0WMK6</accession>
<dbReference type="PANTHER" id="PTHR23176">
    <property type="entry name" value="RHO/RAC/CDC GTPASE-ACTIVATING PROTEIN"/>
    <property type="match status" value="1"/>
</dbReference>
<dbReference type="SUPFAM" id="SSF48350">
    <property type="entry name" value="GTPase activation domain, GAP"/>
    <property type="match status" value="1"/>
</dbReference>
<protein>
    <recommendedName>
        <fullName evidence="9">Fibronectin type-III domain-containing protein</fullName>
    </recommendedName>
</protein>
<keyword evidence="2" id="KW-0812">Transmembrane</keyword>
<keyword evidence="2" id="KW-0472">Membrane</keyword>
<dbReference type="Gene3D" id="2.60.40.10">
    <property type="entry name" value="Immunoglobulins"/>
    <property type="match status" value="3"/>
</dbReference>
<keyword evidence="1" id="KW-0343">GTPase activation</keyword>
<dbReference type="InterPro" id="IPR000198">
    <property type="entry name" value="RhoGAP_dom"/>
</dbReference>
<dbReference type="SUPFAM" id="SSF48726">
    <property type="entry name" value="Immunoglobulin"/>
    <property type="match status" value="1"/>
</dbReference>
<dbReference type="PROSITE" id="PS50238">
    <property type="entry name" value="RHOGAP"/>
    <property type="match status" value="1"/>
</dbReference>